<dbReference type="STRING" id="1453999.AW06_001994"/>
<name>A0A080M8S5_9PROT</name>
<proteinExistence type="predicted"/>
<dbReference type="AlphaFoldDB" id="A0A080M8S5"/>
<dbReference type="EMBL" id="CP058708">
    <property type="protein sequence ID" value="QLH51138.1"/>
    <property type="molecule type" value="Genomic_DNA"/>
</dbReference>
<dbReference type="KEGG" id="acog:HWD57_16045"/>
<sequence>MNSRLAPDPRRDCQEIVRHLATLVFPWDTTRSLELALFRTFASARIGGLLHATGEFEKRTGKRYDDTDLIISEIIENGFDSPRGASAIARMNALHGRFRIANEDFLYVLSTFVFEPIRWNRRFGWRRMTEFEQQAWFWFWRNLGERMSIRDLPDHLGDFERTSRAYEAANFGFSSANQQVALATRELFAGWFPAVLRPLVRSSIHALLDPPLLSAFGLQPAPRWLVWAAEHALRFRARVLRWLPRRRRPKLRTQIPRTDYPQGYRIESLGPPPPG</sequence>
<dbReference type="InterPro" id="IPR046366">
    <property type="entry name" value="MPAB"/>
</dbReference>
<dbReference type="RefSeq" id="WP_034948637.1">
    <property type="nucleotide sequence ID" value="NZ_JDST02000041.1"/>
</dbReference>
<dbReference type="PANTHER" id="PTHR36124:SF1">
    <property type="entry name" value="ER-BOUND OXYGENASE MPAB_MPAB'_RUBBER OXYGENASE CATALYTIC DOMAIN-CONTAINING PROTEIN"/>
    <property type="match status" value="1"/>
</dbReference>
<protein>
    <submittedName>
        <fullName evidence="2">DUF2236 domain-containing protein</fullName>
    </submittedName>
</protein>
<evidence type="ECO:0000313" key="3">
    <source>
        <dbReference type="Proteomes" id="UP000021315"/>
    </source>
</evidence>
<organism evidence="1 3">
    <name type="scientific">Candidatus Accumulibacter cognatus</name>
    <dbReference type="NCBI Taxonomy" id="2954383"/>
    <lineage>
        <taxon>Bacteria</taxon>
        <taxon>Pseudomonadati</taxon>
        <taxon>Pseudomonadota</taxon>
        <taxon>Betaproteobacteria</taxon>
        <taxon>Candidatus Accumulibacter</taxon>
    </lineage>
</organism>
<reference evidence="2 4" key="2">
    <citation type="journal article" date="2019" name="Microbiome">
        <title>Annotated bacterial chromosomes from frame-shift-corrected long-read metagenomic data.</title>
        <authorList>
            <person name="Arumugam K."/>
            <person name="Bagci C."/>
            <person name="Bessarab I."/>
            <person name="Beier S."/>
            <person name="Buchfink B."/>
            <person name="Gorska A."/>
            <person name="Qiu G."/>
            <person name="Huson D.H."/>
            <person name="Williams R.B.H."/>
        </authorList>
    </citation>
    <scope>NUCLEOTIDE SEQUENCE [LARGE SCALE GENOMIC DNA]</scope>
    <source>
        <strain evidence="2">SSA1</strain>
    </source>
</reference>
<dbReference type="PANTHER" id="PTHR36124">
    <property type="match status" value="1"/>
</dbReference>
<dbReference type="GO" id="GO:0016491">
    <property type="term" value="F:oxidoreductase activity"/>
    <property type="evidence" value="ECO:0007669"/>
    <property type="project" value="InterPro"/>
</dbReference>
<accession>A0A080M8S5</accession>
<reference evidence="2" key="3">
    <citation type="submission" date="2020-06" db="EMBL/GenBank/DDBJ databases">
        <authorList>
            <person name="Arumugam K."/>
            <person name="Besarab I."/>
            <person name="Haryono M."/>
            <person name="Bagci C."/>
            <person name="Beier S."/>
            <person name="Buchfink B."/>
            <person name="Gorska A."/>
            <person name="Qiu G."/>
            <person name="Huson D.H."/>
            <person name="Williams R.B."/>
        </authorList>
    </citation>
    <scope>NUCLEOTIDE SEQUENCE</scope>
    <source>
        <strain evidence="2">SSA1</strain>
    </source>
</reference>
<evidence type="ECO:0000313" key="2">
    <source>
        <dbReference type="EMBL" id="QLH51138.1"/>
    </source>
</evidence>
<keyword evidence="3" id="KW-1185">Reference proteome</keyword>
<gene>
    <name evidence="1" type="ORF">AW06_001994</name>
    <name evidence="2" type="ORF">HWD57_16045</name>
</gene>
<reference evidence="1 3" key="1">
    <citation type="submission" date="2014-02" db="EMBL/GenBank/DDBJ databases">
        <title>Expanding our view of genomic diversity in Candidatus Accumulibacter clades.</title>
        <authorList>
            <person name="Skennerton C.T."/>
            <person name="Barr J.J."/>
            <person name="Slater F.R."/>
            <person name="Bond P.L."/>
            <person name="Tyson G.W."/>
        </authorList>
    </citation>
    <scope>NUCLEOTIDE SEQUENCE [LARGE SCALE GENOMIC DNA]</scope>
    <source>
        <strain evidence="3">SK-02</strain>
    </source>
</reference>
<dbReference type="Proteomes" id="UP000021315">
    <property type="component" value="Unassembled WGS sequence"/>
</dbReference>
<evidence type="ECO:0000313" key="1">
    <source>
        <dbReference type="EMBL" id="KFB76875.1"/>
    </source>
</evidence>
<evidence type="ECO:0000313" key="4">
    <source>
        <dbReference type="Proteomes" id="UP000509684"/>
    </source>
</evidence>
<dbReference type="EMBL" id="JDST02000041">
    <property type="protein sequence ID" value="KFB76875.1"/>
    <property type="molecule type" value="Genomic_DNA"/>
</dbReference>
<accession>A0A7D5SFZ9</accession>
<dbReference type="Proteomes" id="UP000509684">
    <property type="component" value="Chromosome"/>
</dbReference>